<proteinExistence type="predicted"/>
<name>A0ABS5ZG51_9GAMM</name>
<organism evidence="1 2">
    <name type="scientific">Zooshikella harenae</name>
    <dbReference type="NCBI Taxonomy" id="2827238"/>
    <lineage>
        <taxon>Bacteria</taxon>
        <taxon>Pseudomonadati</taxon>
        <taxon>Pseudomonadota</taxon>
        <taxon>Gammaproteobacteria</taxon>
        <taxon>Oceanospirillales</taxon>
        <taxon>Zooshikellaceae</taxon>
        <taxon>Zooshikella</taxon>
    </lineage>
</organism>
<dbReference type="EMBL" id="JAGSOY010000034">
    <property type="protein sequence ID" value="MBU2712261.1"/>
    <property type="molecule type" value="Genomic_DNA"/>
</dbReference>
<comment type="caution">
    <text evidence="1">The sequence shown here is derived from an EMBL/GenBank/DDBJ whole genome shotgun (WGS) entry which is preliminary data.</text>
</comment>
<keyword evidence="2" id="KW-1185">Reference proteome</keyword>
<dbReference type="RefSeq" id="WP_215820490.1">
    <property type="nucleotide sequence ID" value="NZ_JAGSOY010000034.1"/>
</dbReference>
<sequence>SDYYHHYGDWLATPRKDWKRDEDILWDFCGGNLSESLQSLIIQRGKQEGSFYAFSQEAWLMIIPQEKLVVFSHNG</sequence>
<evidence type="ECO:0000313" key="2">
    <source>
        <dbReference type="Proteomes" id="UP000690515"/>
    </source>
</evidence>
<protein>
    <submittedName>
        <fullName evidence="1">Uncharacterized protein</fullName>
    </submittedName>
</protein>
<feature type="non-terminal residue" evidence="1">
    <location>
        <position position="1"/>
    </location>
</feature>
<accession>A0ABS5ZG51</accession>
<dbReference type="Proteomes" id="UP000690515">
    <property type="component" value="Unassembled WGS sequence"/>
</dbReference>
<gene>
    <name evidence="1" type="ORF">KCG35_14440</name>
</gene>
<evidence type="ECO:0000313" key="1">
    <source>
        <dbReference type="EMBL" id="MBU2712261.1"/>
    </source>
</evidence>
<reference evidence="1 2" key="1">
    <citation type="submission" date="2021-04" db="EMBL/GenBank/DDBJ databases">
        <authorList>
            <person name="Pira H."/>
            <person name="Risdian C."/>
            <person name="Wink J."/>
        </authorList>
    </citation>
    <scope>NUCLEOTIDE SEQUENCE [LARGE SCALE GENOMIC DNA]</scope>
    <source>
        <strain evidence="1 2">WH53</strain>
    </source>
</reference>